<reference evidence="6 7" key="2">
    <citation type="submission" date="2018-03" db="EMBL/GenBank/DDBJ databases">
        <title>The ancient ancestry and fast evolution of plastids.</title>
        <authorList>
            <person name="Moore K.R."/>
            <person name="Magnabosco C."/>
            <person name="Momper L."/>
            <person name="Gold D.A."/>
            <person name="Bosak T."/>
            <person name="Fournier G.P."/>
        </authorList>
    </citation>
    <scope>NUCLEOTIDE SEQUENCE [LARGE SCALE GENOMIC DNA]</scope>
    <source>
        <strain evidence="6 7">ULC18</strain>
    </source>
</reference>
<dbReference type="GO" id="GO:0016740">
    <property type="term" value="F:transferase activity"/>
    <property type="evidence" value="ECO:0007669"/>
    <property type="project" value="UniProtKB-KW"/>
</dbReference>
<dbReference type="InterPro" id="IPR015168">
    <property type="entry name" value="SsuA/THI5"/>
</dbReference>
<accession>A0A2T1ECP0</accession>
<dbReference type="PANTHER" id="PTHR30024:SF47">
    <property type="entry name" value="TAURINE-BINDING PERIPLASMIC PROTEIN"/>
    <property type="match status" value="1"/>
</dbReference>
<dbReference type="OrthoDB" id="9815602at2"/>
<keyword evidence="6" id="KW-0808">Transferase</keyword>
<evidence type="ECO:0000256" key="3">
    <source>
        <dbReference type="ARBA" id="ARBA00022729"/>
    </source>
</evidence>
<comment type="similarity">
    <text evidence="2">Belongs to the bacterial solute-binding protein SsuA/TauA family.</text>
</comment>
<comment type="caution">
    <text evidence="6">The sequence shown here is derived from an EMBL/GenBank/DDBJ whole genome shotgun (WGS) entry which is preliminary data.</text>
</comment>
<evidence type="ECO:0000256" key="2">
    <source>
        <dbReference type="ARBA" id="ARBA00010742"/>
    </source>
</evidence>
<feature type="domain" description="Solute-binding protein family 3/N-terminal" evidence="5">
    <location>
        <begin position="59"/>
        <end position="279"/>
    </location>
</feature>
<dbReference type="Pfam" id="PF09084">
    <property type="entry name" value="NMT1"/>
    <property type="match status" value="1"/>
</dbReference>
<feature type="signal peptide" evidence="4">
    <location>
        <begin position="1"/>
        <end position="31"/>
    </location>
</feature>
<sequence length="355" mass="37559">MNFSKSHRWTRRQALWMMTGAIAGASVHACAKPPEAPSAQSSSSSTASGGAAGGVVAASIGITTWIGNTPLYIAQEKGFFKDLGLDLKIKVFDTVAQAFPAFTSGQLDGLAPVTSEAVTLASKGVDFKIVTVEDTSVGADVILARNSIKSIKDFKGKKVAVELGGIGHFFLLQILAEAGLTGKDVTLVNTPPDAAAAAFQAGKVEIAYSYSPFSDKAIAAQKDGRVIYSSKQMPTAIADLYLFSSKFIQANPKTVAAFVEGNLKGVEFLATNRKEGLEIGAAKLKIKPEELDQQLKGIRIPDKATNIAMLGDASSDQYLLKPMTKLAAFLKDQGQIQTVPDLSKVLEPQYVTALK</sequence>
<dbReference type="GO" id="GO:0042597">
    <property type="term" value="C:periplasmic space"/>
    <property type="evidence" value="ECO:0007669"/>
    <property type="project" value="UniProtKB-SubCell"/>
</dbReference>
<evidence type="ECO:0000256" key="4">
    <source>
        <dbReference type="SAM" id="SignalP"/>
    </source>
</evidence>
<organism evidence="6 7">
    <name type="scientific">Stenomitos frigidus ULC18</name>
    <dbReference type="NCBI Taxonomy" id="2107698"/>
    <lineage>
        <taxon>Bacteria</taxon>
        <taxon>Bacillati</taxon>
        <taxon>Cyanobacteriota</taxon>
        <taxon>Cyanophyceae</taxon>
        <taxon>Leptolyngbyales</taxon>
        <taxon>Leptolyngbyaceae</taxon>
        <taxon>Stenomitos</taxon>
    </lineage>
</organism>
<dbReference type="EMBL" id="PVWK01000052">
    <property type="protein sequence ID" value="PSB30453.1"/>
    <property type="molecule type" value="Genomic_DNA"/>
</dbReference>
<gene>
    <name evidence="6" type="ORF">C7B82_08860</name>
</gene>
<dbReference type="PANTHER" id="PTHR30024">
    <property type="entry name" value="ALIPHATIC SULFONATES-BINDING PROTEIN-RELATED"/>
    <property type="match status" value="1"/>
</dbReference>
<evidence type="ECO:0000256" key="1">
    <source>
        <dbReference type="ARBA" id="ARBA00004418"/>
    </source>
</evidence>
<reference evidence="7" key="1">
    <citation type="submission" date="2018-02" db="EMBL/GenBank/DDBJ databases">
        <authorList>
            <person name="Moore K."/>
            <person name="Momper L."/>
        </authorList>
    </citation>
    <scope>NUCLEOTIDE SEQUENCE [LARGE SCALE GENOMIC DNA]</scope>
    <source>
        <strain evidence="7">ULC18</strain>
    </source>
</reference>
<protein>
    <submittedName>
        <fullName evidence="6">Myristoyl transferase</fullName>
    </submittedName>
</protein>
<dbReference type="SMART" id="SM00062">
    <property type="entry name" value="PBPb"/>
    <property type="match status" value="1"/>
</dbReference>
<dbReference type="CDD" id="cd13563">
    <property type="entry name" value="PBP2_SsuA_like_6"/>
    <property type="match status" value="1"/>
</dbReference>
<evidence type="ECO:0000259" key="5">
    <source>
        <dbReference type="SMART" id="SM00062"/>
    </source>
</evidence>
<dbReference type="SUPFAM" id="SSF53850">
    <property type="entry name" value="Periplasmic binding protein-like II"/>
    <property type="match status" value="1"/>
</dbReference>
<keyword evidence="7" id="KW-1185">Reference proteome</keyword>
<evidence type="ECO:0000313" key="7">
    <source>
        <dbReference type="Proteomes" id="UP000239576"/>
    </source>
</evidence>
<dbReference type="InterPro" id="IPR001638">
    <property type="entry name" value="Solute-binding_3/MltF_N"/>
</dbReference>
<name>A0A2T1ECP0_9CYAN</name>
<dbReference type="AlphaFoldDB" id="A0A2T1ECP0"/>
<feature type="chain" id="PRO_5015648097" evidence="4">
    <location>
        <begin position="32"/>
        <end position="355"/>
    </location>
</feature>
<comment type="subcellular location">
    <subcellularLocation>
        <location evidence="1">Periplasm</location>
    </subcellularLocation>
</comment>
<proteinExistence type="inferred from homology"/>
<evidence type="ECO:0000313" key="6">
    <source>
        <dbReference type="EMBL" id="PSB30453.1"/>
    </source>
</evidence>
<keyword evidence="3 4" id="KW-0732">Signal</keyword>
<dbReference type="Gene3D" id="3.40.190.10">
    <property type="entry name" value="Periplasmic binding protein-like II"/>
    <property type="match status" value="2"/>
</dbReference>
<dbReference type="RefSeq" id="WP_106255991.1">
    <property type="nucleotide sequence ID" value="NZ_CAWNSW010000009.1"/>
</dbReference>
<dbReference type="Proteomes" id="UP000239576">
    <property type="component" value="Unassembled WGS sequence"/>
</dbReference>